<reference evidence="2 3" key="1">
    <citation type="submission" date="2020-03" db="EMBL/GenBank/DDBJ databases">
        <title>Genomic Encyclopedia of Type Strains, Phase IV (KMG-IV): sequencing the most valuable type-strain genomes for metagenomic binning, comparative biology and taxonomic classification.</title>
        <authorList>
            <person name="Goeker M."/>
        </authorList>
    </citation>
    <scope>NUCLEOTIDE SEQUENCE [LARGE SCALE GENOMIC DNA]</scope>
    <source>
        <strain evidence="2 3">DSM 4733</strain>
    </source>
</reference>
<dbReference type="SUPFAM" id="SSF141571">
    <property type="entry name" value="Pentapeptide repeat-like"/>
    <property type="match status" value="1"/>
</dbReference>
<protein>
    <submittedName>
        <fullName evidence="2">Uncharacterized protein YjbI with pentapeptide repeats</fullName>
    </submittedName>
</protein>
<organism evidence="2 3">
    <name type="scientific">Sphingomonas leidyi</name>
    <dbReference type="NCBI Taxonomy" id="68569"/>
    <lineage>
        <taxon>Bacteria</taxon>
        <taxon>Pseudomonadati</taxon>
        <taxon>Pseudomonadota</taxon>
        <taxon>Alphaproteobacteria</taxon>
        <taxon>Sphingomonadales</taxon>
        <taxon>Sphingomonadaceae</taxon>
        <taxon>Sphingomonas</taxon>
    </lineage>
</organism>
<sequence>MIVVHEEITQSELLLRYASGQRHFSNLNITDDGSDALVGARLDSIELIDSFVHANFRGASLRNATVHANVKTCDFTDADLSGADFQGSALCSTTFLGAKMDGADFTDAYYHGYDLAAGEKPDW</sequence>
<dbReference type="PANTHER" id="PTHR47485">
    <property type="entry name" value="THYLAKOID LUMENAL 17.4 KDA PROTEIN, CHLOROPLASTIC"/>
    <property type="match status" value="1"/>
</dbReference>
<keyword evidence="3" id="KW-1185">Reference proteome</keyword>
<evidence type="ECO:0000313" key="2">
    <source>
        <dbReference type="EMBL" id="NIJ63430.1"/>
    </source>
</evidence>
<keyword evidence="1" id="KW-0677">Repeat</keyword>
<name>A0A7X5UWY5_9SPHN</name>
<dbReference type="AlphaFoldDB" id="A0A7X5UWY5"/>
<evidence type="ECO:0000256" key="1">
    <source>
        <dbReference type="ARBA" id="ARBA00022737"/>
    </source>
</evidence>
<dbReference type="PANTHER" id="PTHR47485:SF1">
    <property type="entry name" value="THYLAKOID LUMENAL 17.4 KDA PROTEIN, CHLOROPLASTIC"/>
    <property type="match status" value="1"/>
</dbReference>
<dbReference type="Proteomes" id="UP000564677">
    <property type="component" value="Unassembled WGS sequence"/>
</dbReference>
<dbReference type="InterPro" id="IPR001646">
    <property type="entry name" value="5peptide_repeat"/>
</dbReference>
<evidence type="ECO:0000313" key="3">
    <source>
        <dbReference type="Proteomes" id="UP000564677"/>
    </source>
</evidence>
<comment type="caution">
    <text evidence="2">The sequence shown here is derived from an EMBL/GenBank/DDBJ whole genome shotgun (WGS) entry which is preliminary data.</text>
</comment>
<gene>
    <name evidence="2" type="ORF">FHR20_000361</name>
</gene>
<dbReference type="EMBL" id="JAASQV010000001">
    <property type="protein sequence ID" value="NIJ63430.1"/>
    <property type="molecule type" value="Genomic_DNA"/>
</dbReference>
<proteinExistence type="predicted"/>
<dbReference type="Gene3D" id="2.160.20.80">
    <property type="entry name" value="E3 ubiquitin-protein ligase SopA"/>
    <property type="match status" value="1"/>
</dbReference>
<accession>A0A7X5UWY5</accession>
<dbReference type="Pfam" id="PF00805">
    <property type="entry name" value="Pentapeptide"/>
    <property type="match status" value="1"/>
</dbReference>